<dbReference type="PANTHER" id="PTHR30143:SF0">
    <property type="entry name" value="2-KETO-4-PENTENOATE HYDRATASE"/>
    <property type="match status" value="1"/>
</dbReference>
<evidence type="ECO:0000259" key="2">
    <source>
        <dbReference type="Pfam" id="PF01557"/>
    </source>
</evidence>
<dbReference type="Proteomes" id="UP000321405">
    <property type="component" value="Unassembled WGS sequence"/>
</dbReference>
<protein>
    <submittedName>
        <fullName evidence="3">Hydratase</fullName>
    </submittedName>
</protein>
<dbReference type="GO" id="GO:0005737">
    <property type="term" value="C:cytoplasm"/>
    <property type="evidence" value="ECO:0007669"/>
    <property type="project" value="TreeGrafter"/>
</dbReference>
<dbReference type="SUPFAM" id="SSF56529">
    <property type="entry name" value="FAH"/>
    <property type="match status" value="1"/>
</dbReference>
<dbReference type="GO" id="GO:0008684">
    <property type="term" value="F:2-oxopent-4-enoate hydratase activity"/>
    <property type="evidence" value="ECO:0007669"/>
    <property type="project" value="TreeGrafter"/>
</dbReference>
<feature type="domain" description="Fumarylacetoacetase-like C-terminal" evidence="2">
    <location>
        <begin position="81"/>
        <end position="225"/>
    </location>
</feature>
<dbReference type="Gene3D" id="3.90.850.10">
    <property type="entry name" value="Fumarylacetoacetase-like, C-terminal domain"/>
    <property type="match status" value="1"/>
</dbReference>
<dbReference type="Pfam" id="PF01557">
    <property type="entry name" value="FAA_hydrolase"/>
    <property type="match status" value="1"/>
</dbReference>
<organism evidence="3 4">
    <name type="scientific">Swaminathania salitolerans</name>
    <dbReference type="NCBI Taxonomy" id="182838"/>
    <lineage>
        <taxon>Bacteria</taxon>
        <taxon>Pseudomonadati</taxon>
        <taxon>Pseudomonadota</taxon>
        <taxon>Alphaproteobacteria</taxon>
        <taxon>Acetobacterales</taxon>
        <taxon>Acetobacteraceae</taxon>
        <taxon>Swaminathania</taxon>
    </lineage>
</organism>
<dbReference type="EMBL" id="BJVC01000004">
    <property type="protein sequence ID" value="GEL02721.1"/>
    <property type="molecule type" value="Genomic_DNA"/>
</dbReference>
<accession>A0A511BQV3</accession>
<proteinExistence type="predicted"/>
<dbReference type="InterPro" id="IPR036663">
    <property type="entry name" value="Fumarylacetoacetase_C_sf"/>
</dbReference>
<evidence type="ECO:0000313" key="4">
    <source>
        <dbReference type="Proteomes" id="UP000321405"/>
    </source>
</evidence>
<evidence type="ECO:0000256" key="1">
    <source>
        <dbReference type="ARBA" id="ARBA00023239"/>
    </source>
</evidence>
<gene>
    <name evidence="3" type="ORF">SSA02_18840</name>
</gene>
<dbReference type="PANTHER" id="PTHR30143">
    <property type="entry name" value="ACID HYDRATASE"/>
    <property type="match status" value="1"/>
</dbReference>
<dbReference type="InterPro" id="IPR011234">
    <property type="entry name" value="Fumarylacetoacetase-like_C"/>
</dbReference>
<keyword evidence="4" id="KW-1185">Reference proteome</keyword>
<name>A0A511BQV3_9PROT</name>
<comment type="caution">
    <text evidence="3">The sequence shown here is derived from an EMBL/GenBank/DDBJ whole genome shotgun (WGS) entry which is preliminary data.</text>
</comment>
<evidence type="ECO:0000313" key="3">
    <source>
        <dbReference type="EMBL" id="GEL02721.1"/>
    </source>
</evidence>
<sequence>MASLFLDVRKGGAPLQTVPEALVPINALAAYQVQDAVIARLREAGRGEIVGWKVGAATPTATPVCAPLLRSTVFDSGHDLTPSFCRYHGVEAEIAFSLARDLPARETPWRADEVSDAIAAIHGAIELLDTRFVAPDSQHGLSHLADQGSHGALIVGRGVAEWQRFSPHTLPVTMLVDGEIRFEQSGGNKAGDLLRLMTWLANHAAERGYPLRAGDIVTTGSVMGTLFLDRPAQLCVSFEGLFPVELHLGAPYRA</sequence>
<reference evidence="3 4" key="1">
    <citation type="submission" date="2019-07" db="EMBL/GenBank/DDBJ databases">
        <title>Whole genome shotgun sequence of Swaminathania salitolerans NBRC 104436.</title>
        <authorList>
            <person name="Hosoyama A."/>
            <person name="Uohara A."/>
            <person name="Ohji S."/>
            <person name="Ichikawa N."/>
        </authorList>
    </citation>
    <scope>NUCLEOTIDE SEQUENCE [LARGE SCALE GENOMIC DNA]</scope>
    <source>
        <strain evidence="3 4">NBRC 104436</strain>
    </source>
</reference>
<dbReference type="InterPro" id="IPR050772">
    <property type="entry name" value="Hydratase-Decarb/MhpD_sf"/>
</dbReference>
<dbReference type="AlphaFoldDB" id="A0A511BQV3"/>
<keyword evidence="1" id="KW-0456">Lyase</keyword>